<gene>
    <name evidence="3" type="ORF">CDV56_100491</name>
</gene>
<proteinExistence type="predicted"/>
<dbReference type="CDD" id="cd22952">
    <property type="entry name" value="ART10-like"/>
    <property type="match status" value="1"/>
</dbReference>
<accession>A0A397FZ35</accession>
<dbReference type="PANTHER" id="PTHR11188">
    <property type="entry name" value="ARRESTIN DOMAIN CONTAINING PROTEIN"/>
    <property type="match status" value="1"/>
</dbReference>
<keyword evidence="4" id="KW-1185">Reference proteome</keyword>
<dbReference type="GO" id="GO:0031625">
    <property type="term" value="F:ubiquitin protein ligase binding"/>
    <property type="evidence" value="ECO:0007669"/>
    <property type="project" value="TreeGrafter"/>
</dbReference>
<feature type="domain" description="Arrestin-like N-terminal" evidence="2">
    <location>
        <begin position="18"/>
        <end position="117"/>
    </location>
</feature>
<protein>
    <recommendedName>
        <fullName evidence="2">Arrestin-like N-terminal domain-containing protein</fullName>
    </recommendedName>
</protein>
<evidence type="ECO:0000256" key="1">
    <source>
        <dbReference type="SAM" id="MobiDB-lite"/>
    </source>
</evidence>
<dbReference type="EMBL" id="NKHU02000544">
    <property type="protein sequence ID" value="RHZ43069.1"/>
    <property type="molecule type" value="Genomic_DNA"/>
</dbReference>
<dbReference type="AlphaFoldDB" id="A0A397FZ35"/>
<dbReference type="RefSeq" id="XP_026609463.1">
    <property type="nucleotide sequence ID" value="XM_026754110.1"/>
</dbReference>
<dbReference type="Proteomes" id="UP000215305">
    <property type="component" value="Unassembled WGS sequence"/>
</dbReference>
<dbReference type="VEuPathDB" id="FungiDB:CDV56_100491"/>
<comment type="caution">
    <text evidence="3">The sequence shown here is derived from an EMBL/GenBank/DDBJ whole genome shotgun (WGS) entry which is preliminary data.</text>
</comment>
<dbReference type="InterPro" id="IPR014752">
    <property type="entry name" value="Arrestin-like_C"/>
</dbReference>
<feature type="region of interest" description="Disordered" evidence="1">
    <location>
        <begin position="348"/>
        <end position="370"/>
    </location>
</feature>
<feature type="compositionally biased region" description="Basic and acidic residues" evidence="1">
    <location>
        <begin position="361"/>
        <end position="370"/>
    </location>
</feature>
<evidence type="ECO:0000259" key="2">
    <source>
        <dbReference type="Pfam" id="PF00339"/>
    </source>
</evidence>
<dbReference type="InterPro" id="IPR011021">
    <property type="entry name" value="Arrestin-like_N"/>
</dbReference>
<organism evidence="3 4">
    <name type="scientific">Aspergillus thermomutatus</name>
    <name type="common">Neosartorya pseudofischeri</name>
    <dbReference type="NCBI Taxonomy" id="41047"/>
    <lineage>
        <taxon>Eukaryota</taxon>
        <taxon>Fungi</taxon>
        <taxon>Dikarya</taxon>
        <taxon>Ascomycota</taxon>
        <taxon>Pezizomycotina</taxon>
        <taxon>Eurotiomycetes</taxon>
        <taxon>Eurotiomycetidae</taxon>
        <taxon>Eurotiales</taxon>
        <taxon>Aspergillaceae</taxon>
        <taxon>Aspergillus</taxon>
        <taxon>Aspergillus subgen. Fumigati</taxon>
    </lineage>
</organism>
<dbReference type="STRING" id="41047.A0A397FZ35"/>
<dbReference type="GeneID" id="38122465"/>
<evidence type="ECO:0000313" key="3">
    <source>
        <dbReference type="EMBL" id="RHZ43069.1"/>
    </source>
</evidence>
<dbReference type="OrthoDB" id="3365616at2759"/>
<dbReference type="GO" id="GO:0070086">
    <property type="term" value="P:ubiquitin-dependent endocytosis"/>
    <property type="evidence" value="ECO:0007669"/>
    <property type="project" value="TreeGrafter"/>
</dbReference>
<dbReference type="InterPro" id="IPR014756">
    <property type="entry name" value="Ig_E-set"/>
</dbReference>
<evidence type="ECO:0000313" key="4">
    <source>
        <dbReference type="Proteomes" id="UP000215305"/>
    </source>
</evidence>
<reference evidence="3" key="1">
    <citation type="submission" date="2018-08" db="EMBL/GenBank/DDBJ databases">
        <title>Draft genome sequence of azole-resistant Aspergillus thermomutatus (Neosartorya pseudofischeri) strain HMR AF 39, isolated from a human nasal aspirate.</title>
        <authorList>
            <person name="Parent-Michaud M."/>
            <person name="Dufresne P.J."/>
            <person name="Fournier E."/>
            <person name="Martineau C."/>
            <person name="Moreira S."/>
            <person name="Perkins V."/>
            <person name="De Repentigny L."/>
            <person name="Dufresne S.F."/>
        </authorList>
    </citation>
    <scope>NUCLEOTIDE SEQUENCE [LARGE SCALE GENOMIC DNA]</scope>
    <source>
        <strain evidence="3">HMR AF 39</strain>
    </source>
</reference>
<dbReference type="GO" id="GO:0005886">
    <property type="term" value="C:plasma membrane"/>
    <property type="evidence" value="ECO:0007669"/>
    <property type="project" value="TreeGrafter"/>
</dbReference>
<dbReference type="SUPFAM" id="SSF81296">
    <property type="entry name" value="E set domains"/>
    <property type="match status" value="1"/>
</dbReference>
<dbReference type="GO" id="GO:0030674">
    <property type="term" value="F:protein-macromolecule adaptor activity"/>
    <property type="evidence" value="ECO:0007669"/>
    <property type="project" value="TreeGrafter"/>
</dbReference>
<dbReference type="Gene3D" id="2.60.40.640">
    <property type="match status" value="1"/>
</dbReference>
<dbReference type="PANTHER" id="PTHR11188:SF166">
    <property type="entry name" value="ARRESTIN (OR S-ANTIGEN), N-TERMINAL DOMAIN PROTEIN (AFU_ORTHOLOGUE AFUA_7G02050)"/>
    <property type="match status" value="1"/>
</dbReference>
<dbReference type="GO" id="GO:0005829">
    <property type="term" value="C:cytosol"/>
    <property type="evidence" value="ECO:0007669"/>
    <property type="project" value="TreeGrafter"/>
</dbReference>
<name>A0A397FZ35_ASPTH</name>
<dbReference type="Pfam" id="PF00339">
    <property type="entry name" value="Arrestin_N"/>
    <property type="match status" value="1"/>
</dbReference>
<sequence length="370" mass="41793">MLSRVERFFRSPSRIDIRIHLEKKQPIYTNEDEVSGHVIIHNRAEVDLARITIKLSGSATSRLDSGKLTESHELFKKSEEIFPPSHCAGFFTAGAVTVSPGEHAFPFSIMFPQASECYKTGTVHLARKQSPGSQPHHLLRKLPPSTGNRSTWEEIRYMLEASVAMNGLILSTIRHPLHGPKDRKTVICTSEGSDLLYPPLFYEIEAEILNGPFLLLGHPIALRVKTMNMNDCNNAIYLHNFQSMLIETTEVRARGSMQSLTRSWVIQTAANLRQPLVPEYSPTVRSLLILNGSLWSRHRVPLHLTPTFETCNLSRSYKLEIRLGIGFCRNNTRILEFQFPVYVLSPSSTRPSVGSPAPTLHHHERDALEK</sequence>
<dbReference type="InterPro" id="IPR050357">
    <property type="entry name" value="Arrestin_domain-protein"/>
</dbReference>